<keyword evidence="2" id="KW-1185">Reference proteome</keyword>
<dbReference type="AlphaFoldDB" id="A0A9N8WB57"/>
<sequence length="47" mass="5345">MSSVGISNEQLNWSVHMVGQSISDTIDFNTENYFRAHNFMPLIVNTV</sequence>
<accession>A0A9N8WB57</accession>
<evidence type="ECO:0000313" key="1">
    <source>
        <dbReference type="EMBL" id="CAG8479931.1"/>
    </source>
</evidence>
<dbReference type="EMBL" id="CAJVPZ010000928">
    <property type="protein sequence ID" value="CAG8479931.1"/>
    <property type="molecule type" value="Genomic_DNA"/>
</dbReference>
<name>A0A9N8WB57_9GLOM</name>
<protein>
    <submittedName>
        <fullName evidence="1">1805_t:CDS:1</fullName>
    </submittedName>
</protein>
<reference evidence="1" key="1">
    <citation type="submission" date="2021-06" db="EMBL/GenBank/DDBJ databases">
        <authorList>
            <person name="Kallberg Y."/>
            <person name="Tangrot J."/>
            <person name="Rosling A."/>
        </authorList>
    </citation>
    <scope>NUCLEOTIDE SEQUENCE</scope>
    <source>
        <strain evidence="1">IN212</strain>
    </source>
</reference>
<evidence type="ECO:0000313" key="2">
    <source>
        <dbReference type="Proteomes" id="UP000789396"/>
    </source>
</evidence>
<organism evidence="1 2">
    <name type="scientific">Racocetra fulgida</name>
    <dbReference type="NCBI Taxonomy" id="60492"/>
    <lineage>
        <taxon>Eukaryota</taxon>
        <taxon>Fungi</taxon>
        <taxon>Fungi incertae sedis</taxon>
        <taxon>Mucoromycota</taxon>
        <taxon>Glomeromycotina</taxon>
        <taxon>Glomeromycetes</taxon>
        <taxon>Diversisporales</taxon>
        <taxon>Gigasporaceae</taxon>
        <taxon>Racocetra</taxon>
    </lineage>
</organism>
<comment type="caution">
    <text evidence="1">The sequence shown here is derived from an EMBL/GenBank/DDBJ whole genome shotgun (WGS) entry which is preliminary data.</text>
</comment>
<proteinExistence type="predicted"/>
<gene>
    <name evidence="1" type="ORF">RFULGI_LOCUS1494</name>
</gene>
<dbReference type="Proteomes" id="UP000789396">
    <property type="component" value="Unassembled WGS sequence"/>
</dbReference>